<dbReference type="EMBL" id="JACHEF010000001">
    <property type="protein sequence ID" value="MBB6407607.1"/>
    <property type="molecule type" value="Genomic_DNA"/>
</dbReference>
<comment type="caution">
    <text evidence="1">The sequence shown here is derived from an EMBL/GenBank/DDBJ whole genome shotgun (WGS) entry which is preliminary data.</text>
</comment>
<dbReference type="Proteomes" id="UP000556329">
    <property type="component" value="Unassembled WGS sequence"/>
</dbReference>
<organism evidence="1 2">
    <name type="scientific">Mesorhizobium sangaii</name>
    <dbReference type="NCBI Taxonomy" id="505389"/>
    <lineage>
        <taxon>Bacteria</taxon>
        <taxon>Pseudomonadati</taxon>
        <taxon>Pseudomonadota</taxon>
        <taxon>Alphaproteobacteria</taxon>
        <taxon>Hyphomicrobiales</taxon>
        <taxon>Phyllobacteriaceae</taxon>
        <taxon>Mesorhizobium</taxon>
    </lineage>
</organism>
<dbReference type="AlphaFoldDB" id="A0A841NX39"/>
<gene>
    <name evidence="1" type="ORF">HNQ71_000251</name>
</gene>
<sequence length="56" mass="6428">MACRTQLTRLKAPYLKHILLDWNLPLFRDRDFELEFTTPICTGPQALMEAGLYGAS</sequence>
<protein>
    <submittedName>
        <fullName evidence="1">Uncharacterized protein</fullName>
    </submittedName>
</protein>
<reference evidence="1 2" key="1">
    <citation type="submission" date="2020-08" db="EMBL/GenBank/DDBJ databases">
        <title>Genomic Encyclopedia of Type Strains, Phase IV (KMG-IV): sequencing the most valuable type-strain genomes for metagenomic binning, comparative biology and taxonomic classification.</title>
        <authorList>
            <person name="Goeker M."/>
        </authorList>
    </citation>
    <scope>NUCLEOTIDE SEQUENCE [LARGE SCALE GENOMIC DNA]</scope>
    <source>
        <strain evidence="1 2">DSM 100039</strain>
    </source>
</reference>
<proteinExistence type="predicted"/>
<dbReference type="RefSeq" id="WP_246461142.1">
    <property type="nucleotide sequence ID" value="NZ_JACHEF010000001.1"/>
</dbReference>
<evidence type="ECO:0000313" key="2">
    <source>
        <dbReference type="Proteomes" id="UP000556329"/>
    </source>
</evidence>
<evidence type="ECO:0000313" key="1">
    <source>
        <dbReference type="EMBL" id="MBB6407607.1"/>
    </source>
</evidence>
<keyword evidence="2" id="KW-1185">Reference proteome</keyword>
<name>A0A841NX39_9HYPH</name>
<accession>A0A841NX39</accession>